<name>A0AAJ5W510_9SPHI</name>
<gene>
    <name evidence="2" type="ORF">P0Y49_15390</name>
</gene>
<sequence length="746" mass="82070">MAFELKKIWQLIQGTSLRDEYEIPVSEGQGTGDTKKYNISQLKAHIWSFVQQQISLVTQGPQGPTGTAGQQGQPGTAGAKGDKGDRGEAGLKGDTGPQGPVGIQGPKGDKGDNGNAGEQGIQGVPGEQGIQGLQGERGIQGIKGDFGGVNMEKIEITEYNPLGLTIDFTENNRQELFGFYPTVEIWEKDGDGVEYFNGVYSYKKDYMDEKITSITVGGVSPGQYMLLKSGPDVVGKTSGNDVNGYYEIVPMSNSQDIITFDMTINNRLERFGLYPHIESFSFQPGEQSEASEWTGYSRELAEDGTLKSINILGRLRNGYTVIKSSPALVVPPSSTNEGHYEMIPFSFSLDTSLIIDFTINDRQKLFGRFPDIEMWVIIGGGDYSLSSTNIHKTVVNGLITKLTVDMAFREGYVLLKSGSGPLVLPPVNIEGDYEVFHYEENTDPIEIDFKENNRQNRFGLYPYIECWEHNDGSFARMLSIPEKTIVDGKIDKVFVWHSSSAGHILIKSTPALSPIVPTEATENMEVIPFIYNTDGVPVKIDFNQNNRRELFGLYPDVQVVYIDEKNIYHQFPDGEFHSVNSFGYNKCIKDGVINYLAVYVGDYRMNGVIVLKASRSQGTSGPVVESSIDIPVNSNYTIGSIGSNTFITVPDNNDAIVRTLTFPDPSLNAGKSMTFFLKAEPGGGTNLWSIRTASAGNIVDANMNVFANGFRSASSPDGLEDLNNKFFVFQSNGHHWIATNNRYVPV</sequence>
<dbReference type="EMBL" id="CP119313">
    <property type="protein sequence ID" value="WEK18174.1"/>
    <property type="molecule type" value="Genomic_DNA"/>
</dbReference>
<proteinExistence type="predicted"/>
<organism evidence="2 3">
    <name type="scientific">Candidatus Pedobacter colombiensis</name>
    <dbReference type="NCBI Taxonomy" id="3121371"/>
    <lineage>
        <taxon>Bacteria</taxon>
        <taxon>Pseudomonadati</taxon>
        <taxon>Bacteroidota</taxon>
        <taxon>Sphingobacteriia</taxon>
        <taxon>Sphingobacteriales</taxon>
        <taxon>Sphingobacteriaceae</taxon>
        <taxon>Pedobacter</taxon>
    </lineage>
</organism>
<feature type="region of interest" description="Disordered" evidence="1">
    <location>
        <begin position="58"/>
        <end position="130"/>
    </location>
</feature>
<reference evidence="2" key="1">
    <citation type="submission" date="2023-03" db="EMBL/GenBank/DDBJ databases">
        <title>Andean soil-derived lignocellulolytic bacterial consortium as a source of novel taxa and putative plastic-active enzymes.</title>
        <authorList>
            <person name="Diaz-Garcia L."/>
            <person name="Chuvochina M."/>
            <person name="Feuerriegel G."/>
            <person name="Bunk B."/>
            <person name="Sproer C."/>
            <person name="Streit W.R."/>
            <person name="Rodriguez L.M."/>
            <person name="Overmann J."/>
            <person name="Jimenez D.J."/>
        </authorList>
    </citation>
    <scope>NUCLEOTIDE SEQUENCE</scope>
    <source>
        <strain evidence="2">MAG 3858</strain>
    </source>
</reference>
<dbReference type="Pfam" id="PF01391">
    <property type="entry name" value="Collagen"/>
    <property type="match status" value="1"/>
</dbReference>
<dbReference type="Proteomes" id="UP001214530">
    <property type="component" value="Chromosome"/>
</dbReference>
<feature type="compositionally biased region" description="Low complexity" evidence="1">
    <location>
        <begin position="58"/>
        <end position="79"/>
    </location>
</feature>
<accession>A0AAJ5W510</accession>
<evidence type="ECO:0008006" key="4">
    <source>
        <dbReference type="Google" id="ProtNLM"/>
    </source>
</evidence>
<evidence type="ECO:0000256" key="1">
    <source>
        <dbReference type="SAM" id="MobiDB-lite"/>
    </source>
</evidence>
<dbReference type="PANTHER" id="PTHR24637">
    <property type="entry name" value="COLLAGEN"/>
    <property type="match status" value="1"/>
</dbReference>
<dbReference type="InterPro" id="IPR008160">
    <property type="entry name" value="Collagen"/>
</dbReference>
<protein>
    <recommendedName>
        <fullName evidence="4">Collagen-like protein</fullName>
    </recommendedName>
</protein>
<evidence type="ECO:0000313" key="2">
    <source>
        <dbReference type="EMBL" id="WEK18174.1"/>
    </source>
</evidence>
<feature type="compositionally biased region" description="Basic and acidic residues" evidence="1">
    <location>
        <begin position="80"/>
        <end position="91"/>
    </location>
</feature>
<evidence type="ECO:0000313" key="3">
    <source>
        <dbReference type="Proteomes" id="UP001214530"/>
    </source>
</evidence>
<dbReference type="AlphaFoldDB" id="A0AAJ5W510"/>